<sequence>MKKQGPLTEEQETELAELQPKAQQWQKKKDTAAAQSRAKKVAGARVAELEALAEQGPLTVEQEAELAELAELQTKAAQQRQKHNESAAKYHRAGMAAAARVAELEALAGQGPLTVEQEAELAELQPKAQQWQKKKDTAAARSRAGMAAVARVAELEALAEQGSLTVEQEAELAELRPKAQQKQKKKEGDAKRYQARMAAADRVAELEALAERGPLTEEQETELAELRPEQQQKQKKKESDAKYRRAGKAAVARVAELEALAERRPLTVEQEAELAELRPKAQQKQKKKEGDAKRYQARMAAADRVAELEALAERRPLTEEQEAELAELQPKVAQRKQQNTGRDVKYRRARRAEAARVVELEELAGRGPLTEEQAAELAALQPKVAQWKQQESAKSAKYRRARRAEADRVAELEALKEQGPLTEEQEAELVELQPKVAQRKQQNTGRDVKYRRARRAEAARVVELEELRGRGPLTGEQEAELAELQTKVAQLGTRGSGLSIQAGAGPEDQAGRSGESAAGWSSGQSGGPSQRHAAVPVDDAAGGAGHQAEREERAELIEEGRVRLEELGAQKAELEELQERAWDPVRQAKLEALPGRIATVQAEVDALANREAALRVWDERYERAKAQLDEWAGIAGRGAVDRLLADADGILGPLAVSERFRMVLVQWLGEHPGDWRGAQAVRRELAGYLAGDPDFGVAVSGLPRGAFEEARAEETRWQADRAGD</sequence>
<feature type="region of interest" description="Disordered" evidence="1">
    <location>
        <begin position="175"/>
        <end position="248"/>
    </location>
</feature>
<feature type="region of interest" description="Disordered" evidence="1">
    <location>
        <begin position="432"/>
        <end position="456"/>
    </location>
</feature>
<feature type="region of interest" description="Disordered" evidence="1">
    <location>
        <begin position="1"/>
        <end position="31"/>
    </location>
</feature>
<feature type="compositionally biased region" description="Basic and acidic residues" evidence="1">
    <location>
        <begin position="446"/>
        <end position="456"/>
    </location>
</feature>
<evidence type="ECO:0000313" key="3">
    <source>
        <dbReference type="Proteomes" id="UP000233786"/>
    </source>
</evidence>
<organism evidence="2 3">
    <name type="scientific">Saccharopolyspora spinosa</name>
    <dbReference type="NCBI Taxonomy" id="60894"/>
    <lineage>
        <taxon>Bacteria</taxon>
        <taxon>Bacillati</taxon>
        <taxon>Actinomycetota</taxon>
        <taxon>Actinomycetes</taxon>
        <taxon>Pseudonocardiales</taxon>
        <taxon>Pseudonocardiaceae</taxon>
        <taxon>Saccharopolyspora</taxon>
    </lineage>
</organism>
<feature type="region of interest" description="Disordered" evidence="1">
    <location>
        <begin position="382"/>
        <end position="403"/>
    </location>
</feature>
<reference evidence="2" key="1">
    <citation type="submission" date="2017-12" db="EMBL/GenBank/DDBJ databases">
        <title>Sequencing the genomes of 1000 Actinobacteria strains.</title>
        <authorList>
            <person name="Klenk H.-P."/>
        </authorList>
    </citation>
    <scope>NUCLEOTIDE SEQUENCE [LARGE SCALE GENOMIC DNA]</scope>
    <source>
        <strain evidence="2">DSM 44228</strain>
    </source>
</reference>
<feature type="region of interest" description="Disordered" evidence="1">
    <location>
        <begin position="497"/>
        <end position="535"/>
    </location>
</feature>
<proteinExistence type="predicted"/>
<dbReference type="EMBL" id="PJNB01000001">
    <property type="protein sequence ID" value="PKW17661.1"/>
    <property type="molecule type" value="Genomic_DNA"/>
</dbReference>
<feature type="region of interest" description="Disordered" evidence="1">
    <location>
        <begin position="262"/>
        <end position="298"/>
    </location>
</feature>
<gene>
    <name evidence="2" type="ORF">A8926_5656</name>
</gene>
<dbReference type="AlphaFoldDB" id="A0A2N3Y4A4"/>
<feature type="compositionally biased region" description="Low complexity" evidence="1">
    <location>
        <begin position="511"/>
        <end position="535"/>
    </location>
</feature>
<evidence type="ECO:0000256" key="1">
    <source>
        <dbReference type="SAM" id="MobiDB-lite"/>
    </source>
</evidence>
<accession>A0A2N3Y4A4</accession>
<feature type="compositionally biased region" description="Basic and acidic residues" evidence="1">
    <location>
        <begin position="224"/>
        <end position="243"/>
    </location>
</feature>
<evidence type="ECO:0000313" key="2">
    <source>
        <dbReference type="EMBL" id="PKW17661.1"/>
    </source>
</evidence>
<keyword evidence="3" id="KW-1185">Reference proteome</keyword>
<protein>
    <submittedName>
        <fullName evidence="2">Uncharacterized protein</fullName>
    </submittedName>
</protein>
<name>A0A2N3Y4A4_SACSN</name>
<feature type="region of interest" description="Disordered" evidence="1">
    <location>
        <begin position="125"/>
        <end position="145"/>
    </location>
</feature>
<comment type="caution">
    <text evidence="2">The sequence shown here is derived from an EMBL/GenBank/DDBJ whole genome shotgun (WGS) entry which is preliminary data.</text>
</comment>
<dbReference type="Proteomes" id="UP000233786">
    <property type="component" value="Unassembled WGS sequence"/>
</dbReference>
<feature type="region of interest" description="Disordered" evidence="1">
    <location>
        <begin position="74"/>
        <end position="94"/>
    </location>
</feature>
<feature type="region of interest" description="Disordered" evidence="1">
    <location>
        <begin position="312"/>
        <end position="349"/>
    </location>
</feature>